<protein>
    <submittedName>
        <fullName evidence="2">Uncharacterized protein</fullName>
    </submittedName>
</protein>
<dbReference type="EMBL" id="JBHRTB010000010">
    <property type="protein sequence ID" value="MFC3142634.1"/>
    <property type="molecule type" value="Genomic_DNA"/>
</dbReference>
<dbReference type="Proteomes" id="UP001595632">
    <property type="component" value="Unassembled WGS sequence"/>
</dbReference>
<organism evidence="2 3">
    <name type="scientific">Psychromarinibacter halotolerans</name>
    <dbReference type="NCBI Taxonomy" id="1775175"/>
    <lineage>
        <taxon>Bacteria</taxon>
        <taxon>Pseudomonadati</taxon>
        <taxon>Pseudomonadota</taxon>
        <taxon>Alphaproteobacteria</taxon>
        <taxon>Rhodobacterales</taxon>
        <taxon>Paracoccaceae</taxon>
        <taxon>Psychromarinibacter</taxon>
    </lineage>
</organism>
<proteinExistence type="predicted"/>
<evidence type="ECO:0000313" key="2">
    <source>
        <dbReference type="EMBL" id="MFC3142634.1"/>
    </source>
</evidence>
<accession>A0ABV7GM45</accession>
<sequence>MNLADGLNARSAALATLFEKKLKIRGDGLEAKLRHGKRRLPRWVRVEAGKLVEAQRLAAHPKLMSQVDADGLDAAATRCERWVRGVDLPQQRRDAALRMAAGVALNLLIVAGAFVTWMALSGNL</sequence>
<keyword evidence="1" id="KW-0812">Transmembrane</keyword>
<evidence type="ECO:0000313" key="3">
    <source>
        <dbReference type="Proteomes" id="UP001595632"/>
    </source>
</evidence>
<keyword evidence="1" id="KW-0472">Membrane</keyword>
<evidence type="ECO:0000256" key="1">
    <source>
        <dbReference type="SAM" id="Phobius"/>
    </source>
</evidence>
<name>A0ABV7GM45_9RHOB</name>
<gene>
    <name evidence="2" type="ORF">ACFOGP_07930</name>
</gene>
<keyword evidence="3" id="KW-1185">Reference proteome</keyword>
<reference evidence="3" key="1">
    <citation type="journal article" date="2019" name="Int. J. Syst. Evol. Microbiol.">
        <title>The Global Catalogue of Microorganisms (GCM) 10K type strain sequencing project: providing services to taxonomists for standard genome sequencing and annotation.</title>
        <authorList>
            <consortium name="The Broad Institute Genomics Platform"/>
            <consortium name="The Broad Institute Genome Sequencing Center for Infectious Disease"/>
            <person name="Wu L."/>
            <person name="Ma J."/>
        </authorList>
    </citation>
    <scope>NUCLEOTIDE SEQUENCE [LARGE SCALE GENOMIC DNA]</scope>
    <source>
        <strain evidence="3">KCTC 52366</strain>
    </source>
</reference>
<keyword evidence="1" id="KW-1133">Transmembrane helix</keyword>
<comment type="caution">
    <text evidence="2">The sequence shown here is derived from an EMBL/GenBank/DDBJ whole genome shotgun (WGS) entry which is preliminary data.</text>
</comment>
<feature type="transmembrane region" description="Helical" evidence="1">
    <location>
        <begin position="99"/>
        <end position="120"/>
    </location>
</feature>
<dbReference type="RefSeq" id="WP_275633426.1">
    <property type="nucleotide sequence ID" value="NZ_JARGYD010000005.1"/>
</dbReference>